<evidence type="ECO:0000313" key="2">
    <source>
        <dbReference type="Proteomes" id="UP000234681"/>
    </source>
</evidence>
<feature type="non-terminal residue" evidence="1">
    <location>
        <position position="64"/>
    </location>
</feature>
<dbReference type="EMBL" id="CH473960">
    <property type="protein sequence ID" value="EDM16814.1"/>
    <property type="molecule type" value="Genomic_DNA"/>
</dbReference>
<dbReference type="AlphaFoldDB" id="A6IG84"/>
<protein>
    <submittedName>
        <fullName evidence="1">RCG49179</fullName>
    </submittedName>
</protein>
<proteinExistence type="predicted"/>
<evidence type="ECO:0000313" key="1">
    <source>
        <dbReference type="EMBL" id="EDM16814.1"/>
    </source>
</evidence>
<gene>
    <name evidence="1" type="ORF">rCG_49179</name>
</gene>
<accession>A6IG84</accession>
<name>A6IG84_RAT</name>
<sequence>MSLLLLQNSCLNEVIQRSTPNFFLFDLFKLYSAFHRGKLLPVLQTFSKGGEALNNILLLPHISI</sequence>
<organism evidence="1 2">
    <name type="scientific">Rattus norvegicus</name>
    <name type="common">Rat</name>
    <dbReference type="NCBI Taxonomy" id="10116"/>
    <lineage>
        <taxon>Eukaryota</taxon>
        <taxon>Metazoa</taxon>
        <taxon>Chordata</taxon>
        <taxon>Craniata</taxon>
        <taxon>Vertebrata</taxon>
        <taxon>Euteleostomi</taxon>
        <taxon>Mammalia</taxon>
        <taxon>Eutheria</taxon>
        <taxon>Euarchontoglires</taxon>
        <taxon>Glires</taxon>
        <taxon>Rodentia</taxon>
        <taxon>Myomorpha</taxon>
        <taxon>Muroidea</taxon>
        <taxon>Muridae</taxon>
        <taxon>Murinae</taxon>
        <taxon>Rattus</taxon>
    </lineage>
</organism>
<reference evidence="1 2" key="1">
    <citation type="submission" date="2005-09" db="EMBL/GenBank/DDBJ databases">
        <authorList>
            <person name="Mural R.J."/>
            <person name="Li P.W."/>
            <person name="Adams M.D."/>
            <person name="Amanatides P.G."/>
            <person name="Baden-Tillson H."/>
            <person name="Barnstead M."/>
            <person name="Chin S.H."/>
            <person name="Dew I."/>
            <person name="Evans C.A."/>
            <person name="Ferriera S."/>
            <person name="Flanigan M."/>
            <person name="Fosler C."/>
            <person name="Glodek A."/>
            <person name="Gu Z."/>
            <person name="Holt R.A."/>
            <person name="Jennings D."/>
            <person name="Kraft C.L."/>
            <person name="Lu F."/>
            <person name="Nguyen T."/>
            <person name="Nusskern D.R."/>
            <person name="Pfannkoch C.M."/>
            <person name="Sitter C."/>
            <person name="Sutton G.G."/>
            <person name="Venter J.C."/>
            <person name="Wang Z."/>
            <person name="Woodage T."/>
            <person name="Zheng X.H."/>
            <person name="Zhong F."/>
        </authorList>
    </citation>
    <scope>NUCLEOTIDE SEQUENCE [LARGE SCALE GENOMIC DNA]</scope>
    <source>
        <strain>BN</strain>
        <strain evidence="2">Sprague-Dawley</strain>
    </source>
</reference>
<dbReference type="Proteomes" id="UP000234681">
    <property type="component" value="Chromosome 7"/>
</dbReference>